<dbReference type="EMBL" id="CP045915">
    <property type="protein sequence ID" value="QGH34016.1"/>
    <property type="molecule type" value="Genomic_DNA"/>
</dbReference>
<dbReference type="KEGG" id="grc:GI584_08255"/>
<dbReference type="Proteomes" id="UP000339690">
    <property type="component" value="Chromosome"/>
</dbReference>
<dbReference type="AlphaFoldDB" id="A0A5Q2TH37"/>
<organism evidence="1 2">
    <name type="scientific">Gracilibacillus salitolerans</name>
    <dbReference type="NCBI Taxonomy" id="2663022"/>
    <lineage>
        <taxon>Bacteria</taxon>
        <taxon>Bacillati</taxon>
        <taxon>Bacillota</taxon>
        <taxon>Bacilli</taxon>
        <taxon>Bacillales</taxon>
        <taxon>Bacillaceae</taxon>
        <taxon>Gracilibacillus</taxon>
    </lineage>
</organism>
<evidence type="ECO:0000313" key="2">
    <source>
        <dbReference type="Proteomes" id="UP000339690"/>
    </source>
</evidence>
<protein>
    <submittedName>
        <fullName evidence="1">Uncharacterized protein</fullName>
    </submittedName>
</protein>
<evidence type="ECO:0000313" key="1">
    <source>
        <dbReference type="EMBL" id="QGH34016.1"/>
    </source>
</evidence>
<name>A0A5Q2TH37_9BACI</name>
<reference evidence="1 2" key="1">
    <citation type="submission" date="2019-11" db="EMBL/GenBank/DDBJ databases">
        <title>Gracilibacillus salitolerans sp. nov., a moderate halophile isolated from a saline soil in northwest China.</title>
        <authorList>
            <person name="Gan L."/>
        </authorList>
    </citation>
    <scope>NUCLEOTIDE SEQUENCE [LARGE SCALE GENOMIC DNA]</scope>
    <source>
        <strain evidence="1 2">SCU50</strain>
    </source>
</reference>
<proteinExistence type="predicted"/>
<gene>
    <name evidence="1" type="ORF">GI584_08255</name>
</gene>
<accession>A0A5Q2TH37</accession>
<sequence length="72" mass="7995">MGRARAEDPLGKVLFFTKLASAVPTESGVVGRSDRLAVNTFQNGYMISFIIRLVCNQYLLNGKIKDPNYIES</sequence>
<keyword evidence="2" id="KW-1185">Reference proteome</keyword>